<feature type="domain" description="Methionyl/Leucyl tRNA synthetase" evidence="9">
    <location>
        <begin position="7"/>
        <end position="364"/>
    </location>
</feature>
<protein>
    <recommendedName>
        <fullName evidence="7">Methionine--tRNA ligase</fullName>
        <ecNumber evidence="7">6.1.1.10</ecNumber>
    </recommendedName>
    <alternativeName>
        <fullName evidence="7">Methionyl-tRNA synthetase</fullName>
        <shortName evidence="7">MetRS</shortName>
    </alternativeName>
</protein>
<comment type="caution">
    <text evidence="7">Lacks conserved residue(s) required for the propagation of feature annotation.</text>
</comment>
<dbReference type="Pfam" id="PF09334">
    <property type="entry name" value="tRNA-synt_1g"/>
    <property type="match status" value="1"/>
</dbReference>
<evidence type="ECO:0000256" key="3">
    <source>
        <dbReference type="ARBA" id="ARBA00022741"/>
    </source>
</evidence>
<dbReference type="EMBL" id="JACTUZ010000046">
    <property type="protein sequence ID" value="MBC9177692.1"/>
    <property type="molecule type" value="Genomic_DNA"/>
</dbReference>
<reference evidence="11 12" key="1">
    <citation type="journal article" date="2009" name="Int. J. Syst. Evol. Microbiol.">
        <title>Transfer of Teichococcus ludipueritiae and Muricoccus roseus to the genus Roseomonas, as Roseomonas ludipueritiae comb. nov. and Roseomonas rosea comb. nov., respectively, and emended description of the genus Roseomonas.</title>
        <authorList>
            <person name="Sanchez-Porro C."/>
            <person name="Gallego V."/>
            <person name="Busse H.J."/>
            <person name="Kampfer P."/>
            <person name="Ventosa A."/>
        </authorList>
    </citation>
    <scope>NUCLEOTIDE SEQUENCE [LARGE SCALE GENOMIC DNA]</scope>
    <source>
        <strain evidence="11 12">DSM 14915</strain>
    </source>
</reference>
<keyword evidence="6 7" id="KW-0030">Aminoacyl-tRNA synthetase</keyword>
<dbReference type="RefSeq" id="WP_187778808.1">
    <property type="nucleotide sequence ID" value="NZ_JACTUZ010000046.1"/>
</dbReference>
<evidence type="ECO:0000256" key="6">
    <source>
        <dbReference type="ARBA" id="ARBA00023146"/>
    </source>
</evidence>
<evidence type="ECO:0000256" key="5">
    <source>
        <dbReference type="ARBA" id="ARBA00022917"/>
    </source>
</evidence>
<dbReference type="CDD" id="cd00814">
    <property type="entry name" value="MetRS_core"/>
    <property type="match status" value="1"/>
</dbReference>
<dbReference type="InterPro" id="IPR023457">
    <property type="entry name" value="Met-tRNA_synth_2"/>
</dbReference>
<comment type="subunit">
    <text evidence="7">Monomer.</text>
</comment>
<dbReference type="EC" id="6.1.1.10" evidence="7"/>
<comment type="subcellular location">
    <subcellularLocation>
        <location evidence="7">Cytoplasm</location>
    </subcellularLocation>
</comment>
<dbReference type="HAMAP" id="MF_01228">
    <property type="entry name" value="Met_tRNA_synth_type2"/>
    <property type="match status" value="1"/>
</dbReference>
<dbReference type="InterPro" id="IPR009080">
    <property type="entry name" value="tRNAsynth_Ia_anticodon-bd"/>
</dbReference>
<dbReference type="InterPro" id="IPR015413">
    <property type="entry name" value="Methionyl/Leucyl_tRNA_Synth"/>
</dbReference>
<dbReference type="InterPro" id="IPR014758">
    <property type="entry name" value="Met-tRNA_synth"/>
</dbReference>
<proteinExistence type="inferred from homology"/>
<sequence>MTSERRYYLTTPIYYVNDKPHIGHAYTSLAADVLARWKRMSGYQVHFLTGTDEHGQKVEKAAEARGMDPQAFTDQVSQAFRDLAVRMNYSNDDFIRTTEERHKRACAALWKRLEERGEIYLGHYEGWYAVRDEAFYGPDEITEKDGQKFAPTGAPVEWVREPSYFFRLSAWQDRLLAFYDEHPEFIAPQSRRNEVISFVKSGLTDLSISRTSFKWGVKVPGDEAHVMYVWLDALTNYITALGYPDENADLWRFWPADVHFVGKDIVRFHAIYWPAFLMAAGLPVPRRVFAHGWWTNEGQKISKSLGNVIDPLTLVEQYGLDPVRFFLLREVPFGNDGDFSRKSLIQRLNSELANDLGNLAQRTLSLIQRNCDGQLPAAGAPDPTDAELLDAVSALPQRVEEALSRQAFHEALERIQAVSRLGNSWIDAQKPWSLKKTDVVRMASVLRHLHTALRALATVLQPFMPDTMSRMLDQLGVPAEARDLAALAMPLPDGTALPPPSPLFQKIQDEPA</sequence>
<keyword evidence="2 7" id="KW-0436">Ligase</keyword>
<dbReference type="NCBIfam" id="NF008900">
    <property type="entry name" value="PRK12267.1"/>
    <property type="match status" value="1"/>
</dbReference>
<evidence type="ECO:0000313" key="12">
    <source>
        <dbReference type="Proteomes" id="UP000603940"/>
    </source>
</evidence>
<keyword evidence="4 7" id="KW-0067">ATP-binding</keyword>
<evidence type="ECO:0000259" key="9">
    <source>
        <dbReference type="Pfam" id="PF09334"/>
    </source>
</evidence>
<comment type="similarity">
    <text evidence="7">Belongs to the class-I aminoacyl-tRNA synthetase family. MetG type 2B subfamily.</text>
</comment>
<keyword evidence="7" id="KW-0963">Cytoplasm</keyword>
<dbReference type="Gene3D" id="1.10.730.10">
    <property type="entry name" value="Isoleucyl-tRNA Synthetase, Domain 1"/>
    <property type="match status" value="1"/>
</dbReference>
<dbReference type="Proteomes" id="UP000603940">
    <property type="component" value="Unassembled WGS sequence"/>
</dbReference>
<evidence type="ECO:0000313" key="11">
    <source>
        <dbReference type="EMBL" id="MBC9177692.1"/>
    </source>
</evidence>
<dbReference type="SUPFAM" id="SSF47323">
    <property type="entry name" value="Anticodon-binding domain of a subclass of class I aminoacyl-tRNA synthetases"/>
    <property type="match status" value="1"/>
</dbReference>
<keyword evidence="3 7" id="KW-0547">Nucleotide-binding</keyword>
<evidence type="ECO:0000256" key="7">
    <source>
        <dbReference type="HAMAP-Rule" id="MF_01228"/>
    </source>
</evidence>
<dbReference type="PRINTS" id="PR01041">
    <property type="entry name" value="TRNASYNTHMET"/>
</dbReference>
<accession>A0ABR7R813</accession>
<dbReference type="InterPro" id="IPR041872">
    <property type="entry name" value="Anticodon_Met"/>
</dbReference>
<name>A0ABR7R813_9PROT</name>
<evidence type="ECO:0000256" key="4">
    <source>
        <dbReference type="ARBA" id="ARBA00022840"/>
    </source>
</evidence>
<evidence type="ECO:0000256" key="2">
    <source>
        <dbReference type="ARBA" id="ARBA00022598"/>
    </source>
</evidence>
<dbReference type="PANTHER" id="PTHR43326">
    <property type="entry name" value="METHIONYL-TRNA SYNTHETASE"/>
    <property type="match status" value="1"/>
</dbReference>
<dbReference type="Gene3D" id="2.170.220.10">
    <property type="match status" value="1"/>
</dbReference>
<dbReference type="InterPro" id="IPR014729">
    <property type="entry name" value="Rossmann-like_a/b/a_fold"/>
</dbReference>
<dbReference type="CDD" id="cd07957">
    <property type="entry name" value="Anticodon_Ia_Met"/>
    <property type="match status" value="1"/>
</dbReference>
<organism evidence="11 12">
    <name type="scientific">Pseudoroseomonas ludipueritiae</name>
    <dbReference type="NCBI Taxonomy" id="198093"/>
    <lineage>
        <taxon>Bacteria</taxon>
        <taxon>Pseudomonadati</taxon>
        <taxon>Pseudomonadota</taxon>
        <taxon>Alphaproteobacteria</taxon>
        <taxon>Acetobacterales</taxon>
        <taxon>Acetobacteraceae</taxon>
        <taxon>Pseudoroseomonas</taxon>
    </lineage>
</organism>
<comment type="caution">
    <text evidence="11">The sequence shown here is derived from an EMBL/GenBank/DDBJ whole genome shotgun (WGS) entry which is preliminary data.</text>
</comment>
<gene>
    <name evidence="7" type="primary">metG</name>
    <name evidence="11" type="ORF">IBL25_12155</name>
</gene>
<dbReference type="Pfam" id="PF19303">
    <property type="entry name" value="Anticodon_3"/>
    <property type="match status" value="1"/>
</dbReference>
<dbReference type="InterPro" id="IPR033911">
    <property type="entry name" value="MetRS_core"/>
</dbReference>
<comment type="function">
    <text evidence="1 7">Is required not only for elongation of protein synthesis but also for the initiation of all mRNA translation through initiator tRNA(fMet) aminoacylation.</text>
</comment>
<dbReference type="NCBIfam" id="TIGR00398">
    <property type="entry name" value="metG"/>
    <property type="match status" value="1"/>
</dbReference>
<dbReference type="GO" id="GO:0004825">
    <property type="term" value="F:methionine-tRNA ligase activity"/>
    <property type="evidence" value="ECO:0007669"/>
    <property type="project" value="UniProtKB-EC"/>
</dbReference>
<keyword evidence="12" id="KW-1185">Reference proteome</keyword>
<feature type="short sequence motif" description="'HIGH' region" evidence="7">
    <location>
        <begin position="14"/>
        <end position="24"/>
    </location>
</feature>
<evidence type="ECO:0000256" key="8">
    <source>
        <dbReference type="SAM" id="MobiDB-lite"/>
    </source>
</evidence>
<comment type="catalytic activity">
    <reaction evidence="7">
        <text>tRNA(Met) + L-methionine + ATP = L-methionyl-tRNA(Met) + AMP + diphosphate</text>
        <dbReference type="Rhea" id="RHEA:13481"/>
        <dbReference type="Rhea" id="RHEA-COMP:9667"/>
        <dbReference type="Rhea" id="RHEA-COMP:9698"/>
        <dbReference type="ChEBI" id="CHEBI:30616"/>
        <dbReference type="ChEBI" id="CHEBI:33019"/>
        <dbReference type="ChEBI" id="CHEBI:57844"/>
        <dbReference type="ChEBI" id="CHEBI:78442"/>
        <dbReference type="ChEBI" id="CHEBI:78530"/>
        <dbReference type="ChEBI" id="CHEBI:456215"/>
        <dbReference type="EC" id="6.1.1.10"/>
    </reaction>
</comment>
<evidence type="ECO:0000259" key="10">
    <source>
        <dbReference type="Pfam" id="PF19303"/>
    </source>
</evidence>
<feature type="short sequence motif" description="'KMSKS' region" evidence="7">
    <location>
        <begin position="300"/>
        <end position="304"/>
    </location>
</feature>
<feature type="domain" description="Methionyl-tRNA synthetase anticodon-binding" evidence="10">
    <location>
        <begin position="375"/>
        <end position="510"/>
    </location>
</feature>
<dbReference type="SUPFAM" id="SSF52374">
    <property type="entry name" value="Nucleotidylyl transferase"/>
    <property type="match status" value="1"/>
</dbReference>
<keyword evidence="5 7" id="KW-0648">Protein biosynthesis</keyword>
<dbReference type="Gene3D" id="3.40.50.620">
    <property type="entry name" value="HUPs"/>
    <property type="match status" value="1"/>
</dbReference>
<evidence type="ECO:0000256" key="1">
    <source>
        <dbReference type="ARBA" id="ARBA00003314"/>
    </source>
</evidence>
<dbReference type="PANTHER" id="PTHR43326:SF1">
    <property type="entry name" value="METHIONINE--TRNA LIGASE, MITOCHONDRIAL"/>
    <property type="match status" value="1"/>
</dbReference>
<feature type="region of interest" description="Disordered" evidence="8">
    <location>
        <begin position="491"/>
        <end position="512"/>
    </location>
</feature>